<dbReference type="PANTHER" id="PTHR46112:SF2">
    <property type="entry name" value="XAA-PRO AMINOPEPTIDASE P-RELATED"/>
    <property type="match status" value="1"/>
</dbReference>
<protein>
    <submittedName>
        <fullName evidence="3">Creatinase</fullName>
    </submittedName>
</protein>
<dbReference type="Proteomes" id="UP000016630">
    <property type="component" value="Unassembled WGS sequence"/>
</dbReference>
<feature type="domain" description="Peptidase M24" evidence="1">
    <location>
        <begin position="143"/>
        <end position="376"/>
    </location>
</feature>
<feature type="domain" description="Creatinase N-terminal" evidence="2">
    <location>
        <begin position="16"/>
        <end position="136"/>
    </location>
</feature>
<organism evidence="3 4">
    <name type="scientific">Porphyromonas gingivalis F0570</name>
    <dbReference type="NCBI Taxonomy" id="1227271"/>
    <lineage>
        <taxon>Bacteria</taxon>
        <taxon>Pseudomonadati</taxon>
        <taxon>Bacteroidota</taxon>
        <taxon>Bacteroidia</taxon>
        <taxon>Bacteroidales</taxon>
        <taxon>Porphyromonadaceae</taxon>
        <taxon>Porphyromonas</taxon>
    </lineage>
</organism>
<gene>
    <name evidence="3" type="ORF">HMPREF1555_02358</name>
</gene>
<dbReference type="Pfam" id="PF00557">
    <property type="entry name" value="Peptidase_M24"/>
    <property type="match status" value="1"/>
</dbReference>
<dbReference type="InterPro" id="IPR036005">
    <property type="entry name" value="Creatinase/aminopeptidase-like"/>
</dbReference>
<dbReference type="Pfam" id="PF01321">
    <property type="entry name" value="Creatinase_N"/>
    <property type="match status" value="1"/>
</dbReference>
<dbReference type="SUPFAM" id="SSF55920">
    <property type="entry name" value="Creatinase/aminopeptidase"/>
    <property type="match status" value="1"/>
</dbReference>
<accession>A0A0E2LMS5</accession>
<reference evidence="3 4" key="1">
    <citation type="submission" date="2013-06" db="EMBL/GenBank/DDBJ databases">
        <authorList>
            <person name="Weinstock G."/>
            <person name="Sodergren E."/>
            <person name="Lobos E.A."/>
            <person name="Fulton L."/>
            <person name="Fulton R."/>
            <person name="Courtney L."/>
            <person name="Fronick C."/>
            <person name="O'Laughlin M."/>
            <person name="Godfrey J."/>
            <person name="Wilson R.M."/>
            <person name="Miner T."/>
            <person name="Farmer C."/>
            <person name="Delehaunty K."/>
            <person name="Cordes M."/>
            <person name="Minx P."/>
            <person name="Tomlinson C."/>
            <person name="Chen J."/>
            <person name="Wollam A."/>
            <person name="Pepin K.H."/>
            <person name="Bhonagiri V."/>
            <person name="Zhang X."/>
            <person name="Warren W."/>
            <person name="Mitreva M."/>
            <person name="Mardis E.R."/>
            <person name="Wilson R.K."/>
        </authorList>
    </citation>
    <scope>NUCLEOTIDE SEQUENCE [LARGE SCALE GENOMIC DNA]</scope>
    <source>
        <strain evidence="3 4">F0570</strain>
    </source>
</reference>
<dbReference type="Gene3D" id="3.40.350.10">
    <property type="entry name" value="Creatinase/prolidase N-terminal domain"/>
    <property type="match status" value="1"/>
</dbReference>
<evidence type="ECO:0000259" key="2">
    <source>
        <dbReference type="Pfam" id="PF01321"/>
    </source>
</evidence>
<dbReference type="SUPFAM" id="SSF53092">
    <property type="entry name" value="Creatinase/prolidase N-terminal domain"/>
    <property type="match status" value="1"/>
</dbReference>
<dbReference type="PATRIC" id="fig|1227271.3.peg.2067"/>
<dbReference type="RefSeq" id="WP_004584123.1">
    <property type="nucleotide sequence ID" value="NZ_KI259114.1"/>
</dbReference>
<dbReference type="InterPro" id="IPR050659">
    <property type="entry name" value="Peptidase_M24B"/>
</dbReference>
<comment type="caution">
    <text evidence="3">The sequence shown here is derived from an EMBL/GenBank/DDBJ whole genome shotgun (WGS) entry which is preliminary data.</text>
</comment>
<dbReference type="Gene3D" id="3.90.230.10">
    <property type="entry name" value="Creatinase/methionine aminopeptidase superfamily"/>
    <property type="match status" value="1"/>
</dbReference>
<evidence type="ECO:0000259" key="1">
    <source>
        <dbReference type="Pfam" id="PF00557"/>
    </source>
</evidence>
<sequence>MIKLAPAALKADLQVRQERVRIAMEEEGYDALLVTSNVNLLYLFGSIYGGAAYLPAEGEPIFFVRRPQVIEEGNVCPIRKLEDIPALIQSRGGVLPRRIMLENDESSYSDIKRQHSIFPNAEYGNATALLRRLRMIKTPGEIELFRRTAAIHGEVYACIPSVFRPGMTDREFQVEIEHLMRNYGSEGIFRTFGSAMEIHMGNVIVGDNAESPSPYDFAMGGGGTDALPLGADGSPMKEGMCVMVDMAGNYSAYISDMTRSYAIGKVPDEARRLHDLSREIQAKVMETAEPGMSCADLYKRSVEMAEEAGATDKFMGTKQQAKFVGHGIGLQINEMPVLMARSKEILTPGMVIAFEPKFVLPGIGAVGNENSFLVTESGVEKLTVCSEELIDLLAVAKQ</sequence>
<dbReference type="InterPro" id="IPR029149">
    <property type="entry name" value="Creatin/AminoP/Spt16_N"/>
</dbReference>
<name>A0A0E2LMS5_PORGN</name>
<dbReference type="AlphaFoldDB" id="A0A0E2LMS5"/>
<dbReference type="HOGENOM" id="CLU_017266_10_0_10"/>
<dbReference type="InterPro" id="IPR000994">
    <property type="entry name" value="Pept_M24"/>
</dbReference>
<dbReference type="EMBL" id="AWUW01000161">
    <property type="protein sequence ID" value="ERJ63550.1"/>
    <property type="molecule type" value="Genomic_DNA"/>
</dbReference>
<dbReference type="InterPro" id="IPR000587">
    <property type="entry name" value="Creatinase_N"/>
</dbReference>
<evidence type="ECO:0000313" key="3">
    <source>
        <dbReference type="EMBL" id="ERJ63550.1"/>
    </source>
</evidence>
<evidence type="ECO:0000313" key="4">
    <source>
        <dbReference type="Proteomes" id="UP000016630"/>
    </source>
</evidence>
<dbReference type="PANTHER" id="PTHR46112">
    <property type="entry name" value="AMINOPEPTIDASE"/>
    <property type="match status" value="1"/>
</dbReference>
<dbReference type="CDD" id="cd01066">
    <property type="entry name" value="APP_MetAP"/>
    <property type="match status" value="1"/>
</dbReference>
<proteinExistence type="predicted"/>